<protein>
    <submittedName>
        <fullName evidence="2">Uncharacterized protein</fullName>
    </submittedName>
</protein>
<dbReference type="RefSeq" id="XP_016276758.1">
    <property type="nucleotide sequence ID" value="XM_016413751.1"/>
</dbReference>
<keyword evidence="3" id="KW-1185">Reference proteome</keyword>
<feature type="compositionally biased region" description="Basic and acidic residues" evidence="1">
    <location>
        <begin position="19"/>
        <end position="32"/>
    </location>
</feature>
<reference evidence="2 3" key="1">
    <citation type="journal article" date="2012" name="Nat. Commun.">
        <title>A multi-omic map of the lipid-producing yeast Rhodosporidium toruloides.</title>
        <authorList>
            <person name="Zhu Z."/>
            <person name="Zhang S."/>
            <person name="Liu H."/>
            <person name="Shen H."/>
            <person name="Lin X."/>
            <person name="Yang F."/>
            <person name="Zhou Y.J."/>
            <person name="Jin G."/>
            <person name="Ye M."/>
            <person name="Zou H."/>
            <person name="Zou H."/>
            <person name="Zhao Z.K."/>
        </authorList>
    </citation>
    <scope>NUCLEOTIDE SEQUENCE [LARGE SCALE GENOMIC DNA]</scope>
    <source>
        <strain evidence="2 3">NP11</strain>
    </source>
</reference>
<feature type="compositionally biased region" description="Basic and acidic residues" evidence="1">
    <location>
        <begin position="259"/>
        <end position="270"/>
    </location>
</feature>
<dbReference type="GeneID" id="27364080"/>
<evidence type="ECO:0000313" key="3">
    <source>
        <dbReference type="Proteomes" id="UP000016926"/>
    </source>
</evidence>
<dbReference type="Proteomes" id="UP000016926">
    <property type="component" value="Unassembled WGS sequence"/>
</dbReference>
<feature type="region of interest" description="Disordered" evidence="1">
    <location>
        <begin position="1"/>
        <end position="97"/>
    </location>
</feature>
<evidence type="ECO:0000256" key="1">
    <source>
        <dbReference type="SAM" id="MobiDB-lite"/>
    </source>
</evidence>
<feature type="region of interest" description="Disordered" evidence="1">
    <location>
        <begin position="258"/>
        <end position="282"/>
    </location>
</feature>
<feature type="compositionally biased region" description="Basic and acidic residues" evidence="1">
    <location>
        <begin position="69"/>
        <end position="81"/>
    </location>
</feature>
<dbReference type="AlphaFoldDB" id="M7XP01"/>
<name>M7XP01_RHOT1</name>
<feature type="compositionally biased region" description="Acidic residues" evidence="1">
    <location>
        <begin position="48"/>
        <end position="68"/>
    </location>
</feature>
<sequence>MLYKHPIAQSLDRPGTLFRDFESNAGDSEHAGVNDLGYWSNSLRSTDYCEEEEEEDTTEEEQEQEQEQEQEKAKLGQRDEGSTSTPPEVAGQKTMRPEMVDLSSYKFDRNDLTLRLSFKTLLGLSDTSPPLEAYLSADDIDRDKRPHKAYACTRSHGPGVLLGSRLEENRLLSQVQGPHLQVPNSPLPPIACFHLPLFRHVGNFIWSVYTKTEFFRDFLFTHELVEWAGCGYAGTIVIQDKNIKPVSEMVAAANAFYKPRQDDPRGDERGGNPSTQGYGRGMQVGGLTSRTLSVEDLSVSFIPIVADNFVKCAADWDTSMNALVEEGSVHRFFADLDSLDVLWVMDKDVFPAPTPVPPETPPSRRFVPALPKEAPPVRKRRRAALTKEQLEKMAAGQRKSHIAQRGRIAA</sequence>
<evidence type="ECO:0000313" key="2">
    <source>
        <dbReference type="EMBL" id="EMS25639.1"/>
    </source>
</evidence>
<feature type="region of interest" description="Disordered" evidence="1">
    <location>
        <begin position="391"/>
        <end position="410"/>
    </location>
</feature>
<dbReference type="HOGENOM" id="CLU_671125_0_0_1"/>
<organism evidence="2 3">
    <name type="scientific">Rhodotorula toruloides (strain NP11)</name>
    <name type="common">Yeast</name>
    <name type="synonym">Rhodosporidium toruloides</name>
    <dbReference type="NCBI Taxonomy" id="1130832"/>
    <lineage>
        <taxon>Eukaryota</taxon>
        <taxon>Fungi</taxon>
        <taxon>Dikarya</taxon>
        <taxon>Basidiomycota</taxon>
        <taxon>Pucciniomycotina</taxon>
        <taxon>Microbotryomycetes</taxon>
        <taxon>Sporidiobolales</taxon>
        <taxon>Sporidiobolaceae</taxon>
        <taxon>Rhodotorula</taxon>
    </lineage>
</organism>
<dbReference type="EMBL" id="KB722642">
    <property type="protein sequence ID" value="EMS25639.1"/>
    <property type="molecule type" value="Genomic_DNA"/>
</dbReference>
<accession>M7XP01</accession>
<proteinExistence type="predicted"/>
<gene>
    <name evidence="2" type="ORF">RHTO_00067</name>
</gene>